<dbReference type="PANTHER" id="PTHR46393:SF7">
    <property type="entry name" value="COMPLEMENT C2"/>
    <property type="match status" value="1"/>
</dbReference>
<reference evidence="16" key="3">
    <citation type="submission" date="2025-09" db="UniProtKB">
        <authorList>
            <consortium name="Ensembl"/>
        </authorList>
    </citation>
    <scope>IDENTIFICATION</scope>
</reference>
<dbReference type="Pfam" id="PF00084">
    <property type="entry name" value="Sushi"/>
    <property type="match status" value="4"/>
</dbReference>
<dbReference type="Proteomes" id="UP000694580">
    <property type="component" value="Chromosome 3"/>
</dbReference>
<dbReference type="InterPro" id="IPR035976">
    <property type="entry name" value="Sushi/SCR/CCP_sf"/>
</dbReference>
<feature type="chain" id="PRO_5044310721" description="Beta-2-glycoprotein 1" evidence="14">
    <location>
        <begin position="25"/>
        <end position="352"/>
    </location>
</feature>
<dbReference type="PANTHER" id="PTHR46393">
    <property type="entry name" value="SUSHI DOMAIN-CONTAINING PROTEIN"/>
    <property type="match status" value="1"/>
</dbReference>
<evidence type="ECO:0000256" key="14">
    <source>
        <dbReference type="SAM" id="SignalP"/>
    </source>
</evidence>
<dbReference type="SUPFAM" id="SSF57535">
    <property type="entry name" value="Complement control module/SCR domain"/>
    <property type="match status" value="5"/>
</dbReference>
<dbReference type="Pfam" id="PF09014">
    <property type="entry name" value="Sushi_2"/>
    <property type="match status" value="1"/>
</dbReference>
<feature type="disulfide bond" evidence="13">
    <location>
        <begin position="28"/>
        <end position="71"/>
    </location>
</feature>
<feature type="disulfide bond" evidence="13">
    <location>
        <begin position="115"/>
        <end position="142"/>
    </location>
</feature>
<evidence type="ECO:0000256" key="1">
    <source>
        <dbReference type="ARBA" id="ARBA00003651"/>
    </source>
</evidence>
<proteinExistence type="predicted"/>
<evidence type="ECO:0000256" key="10">
    <source>
        <dbReference type="ARBA" id="ARBA00023180"/>
    </source>
</evidence>
<evidence type="ECO:0000259" key="15">
    <source>
        <dbReference type="PROSITE" id="PS50923"/>
    </source>
</evidence>
<evidence type="ECO:0000256" key="12">
    <source>
        <dbReference type="ARBA" id="ARBA00033414"/>
    </source>
</evidence>
<dbReference type="InterPro" id="IPR000436">
    <property type="entry name" value="Sushi_SCR_CCP_dom"/>
</dbReference>
<feature type="disulfide bond" evidence="13">
    <location>
        <begin position="210"/>
        <end position="253"/>
    </location>
</feature>
<reference evidence="16" key="2">
    <citation type="submission" date="2025-08" db="UniProtKB">
        <authorList>
            <consortium name="Ensembl"/>
        </authorList>
    </citation>
    <scope>IDENTIFICATION</scope>
</reference>
<comment type="caution">
    <text evidence="13">Lacks conserved residue(s) required for the propagation of feature annotation.</text>
</comment>
<accession>A0AAY4ACN7</accession>
<gene>
    <name evidence="16" type="primary">APOH</name>
</gene>
<dbReference type="Ensembl" id="ENSDCDT00010006037.1">
    <property type="protein sequence ID" value="ENSDCDP00010005835.1"/>
    <property type="gene ID" value="ENSDCDG00010002550.1"/>
</dbReference>
<evidence type="ECO:0000256" key="5">
    <source>
        <dbReference type="ARBA" id="ARBA00022659"/>
    </source>
</evidence>
<keyword evidence="9 13" id="KW-1015">Disulfide bond</keyword>
<evidence type="ECO:0000256" key="8">
    <source>
        <dbReference type="ARBA" id="ARBA00022737"/>
    </source>
</evidence>
<evidence type="ECO:0000256" key="3">
    <source>
        <dbReference type="ARBA" id="ARBA00020104"/>
    </source>
</evidence>
<dbReference type="InterPro" id="IPR015104">
    <property type="entry name" value="Sushi_2"/>
</dbReference>
<dbReference type="GO" id="GO:0005576">
    <property type="term" value="C:extracellular region"/>
    <property type="evidence" value="ECO:0007669"/>
    <property type="project" value="UniProtKB-SubCell"/>
</dbReference>
<dbReference type="CDD" id="cd00033">
    <property type="entry name" value="CCP"/>
    <property type="match status" value="4"/>
</dbReference>
<comment type="subcellular location">
    <subcellularLocation>
        <location evidence="2">Secreted</location>
    </subcellularLocation>
</comment>
<keyword evidence="10" id="KW-0325">Glycoprotein</keyword>
<evidence type="ECO:0000256" key="4">
    <source>
        <dbReference type="ARBA" id="ARBA00022525"/>
    </source>
</evidence>
<reference evidence="16 17" key="1">
    <citation type="submission" date="2020-06" db="EMBL/GenBank/DDBJ databases">
        <authorList>
            <consortium name="Wellcome Sanger Institute Data Sharing"/>
        </authorList>
    </citation>
    <scope>NUCLEOTIDE SEQUENCE [LARGE SCALE GENOMIC DNA]</scope>
</reference>
<feature type="domain" description="Sushi" evidence="15">
    <location>
        <begin position="87"/>
        <end position="144"/>
    </location>
</feature>
<dbReference type="GeneTree" id="ENSGT00940000157228"/>
<feature type="domain" description="Sushi" evidence="15">
    <location>
        <begin position="208"/>
        <end position="267"/>
    </location>
</feature>
<evidence type="ECO:0000313" key="17">
    <source>
        <dbReference type="Proteomes" id="UP000694580"/>
    </source>
</evidence>
<evidence type="ECO:0000256" key="7">
    <source>
        <dbReference type="ARBA" id="ARBA00022729"/>
    </source>
</evidence>
<evidence type="ECO:0000256" key="6">
    <source>
        <dbReference type="ARBA" id="ARBA00022674"/>
    </source>
</evidence>
<evidence type="ECO:0000256" key="9">
    <source>
        <dbReference type="ARBA" id="ARBA00023157"/>
    </source>
</evidence>
<comment type="function">
    <text evidence="1">Binds to various kinds of negatively charged substances such as heparin, phospholipids, and dextran sulfate. May prevent activation of the intrinsic blood coagulation cascade by binding to phospholipids on the surface of damaged cells.</text>
</comment>
<dbReference type="AlphaFoldDB" id="A0AAY4ACN7"/>
<name>A0AAY4ACN7_9TELE</name>
<keyword evidence="6" id="KW-0358">Heparin-binding</keyword>
<evidence type="ECO:0000313" key="16">
    <source>
        <dbReference type="Ensembl" id="ENSDCDP00010005835.1"/>
    </source>
</evidence>
<evidence type="ECO:0000256" key="11">
    <source>
        <dbReference type="ARBA" id="ARBA00029855"/>
    </source>
</evidence>
<keyword evidence="8" id="KW-0677">Repeat</keyword>
<keyword evidence="4" id="KW-0964">Secreted</keyword>
<organism evidence="16 17">
    <name type="scientific">Denticeps clupeoides</name>
    <name type="common">denticle herring</name>
    <dbReference type="NCBI Taxonomy" id="299321"/>
    <lineage>
        <taxon>Eukaryota</taxon>
        <taxon>Metazoa</taxon>
        <taxon>Chordata</taxon>
        <taxon>Craniata</taxon>
        <taxon>Vertebrata</taxon>
        <taxon>Euteleostomi</taxon>
        <taxon>Actinopterygii</taxon>
        <taxon>Neopterygii</taxon>
        <taxon>Teleostei</taxon>
        <taxon>Clupei</taxon>
        <taxon>Clupeiformes</taxon>
        <taxon>Denticipitoidei</taxon>
        <taxon>Denticipitidae</taxon>
        <taxon>Denticeps</taxon>
    </lineage>
</organism>
<feature type="signal peptide" evidence="14">
    <location>
        <begin position="1"/>
        <end position="24"/>
    </location>
</feature>
<evidence type="ECO:0000256" key="2">
    <source>
        <dbReference type="ARBA" id="ARBA00004613"/>
    </source>
</evidence>
<dbReference type="GO" id="GO:0008201">
    <property type="term" value="F:heparin binding"/>
    <property type="evidence" value="ECO:0007669"/>
    <property type="project" value="UniProtKB-KW"/>
</dbReference>
<dbReference type="PROSITE" id="PS50923">
    <property type="entry name" value="SUSHI"/>
    <property type="match status" value="4"/>
</dbReference>
<keyword evidence="7 14" id="KW-0732">Signal</keyword>
<keyword evidence="5 13" id="KW-0768">Sushi</keyword>
<feature type="domain" description="Sushi" evidence="15">
    <location>
        <begin position="26"/>
        <end position="86"/>
    </location>
</feature>
<protein>
    <recommendedName>
        <fullName evidence="3">Beta-2-glycoprotein 1</fullName>
    </recommendedName>
    <alternativeName>
        <fullName evidence="11">Apolipoprotein H</fullName>
    </alternativeName>
    <alternativeName>
        <fullName evidence="12">Beta-2-glycoprotein I</fullName>
    </alternativeName>
</protein>
<dbReference type="Gene3D" id="2.10.70.10">
    <property type="entry name" value="Complement Module, domain 1"/>
    <property type="match status" value="5"/>
</dbReference>
<keyword evidence="17" id="KW-1185">Reference proteome</keyword>
<feature type="domain" description="Sushi" evidence="15">
    <location>
        <begin position="145"/>
        <end position="207"/>
    </location>
</feature>
<sequence>MSLRLTALPLLLLLHFLHSTTVTSKKVCGRPVLPAQLKVDVLQRVYEPGEQLVLSCEQGYISAGGSRKIVCIDQGVWTAPTLKCLPRPCPVPDQILNGRADFDDIVFLSNISYTCNEGYILTGTNSSTCLHNGQWGASPPTCKPVTCGLPKIPQFAKMTYDKKFTGNETEFGFGGKYECLPPLALFGNERAFCAANGSWTEPPKCKFVSCPPPEKIDNGFLTLAVIREHGYKERVKYGCNVDYVLDGPAEIECEKNGQWSRKPACRAPCSIGIKRGRVFYNNKKLWIEDVKPNRLLHAEMVVFYCQDKQKGCGYPEASQCIDGTLETPKCFEEPTWNMYNLKAKSLPSENLC</sequence>
<evidence type="ECO:0000256" key="13">
    <source>
        <dbReference type="PROSITE-ProRule" id="PRU00302"/>
    </source>
</evidence>
<dbReference type="SMART" id="SM00032">
    <property type="entry name" value="CCP"/>
    <property type="match status" value="4"/>
</dbReference>